<dbReference type="InterPro" id="IPR036193">
    <property type="entry name" value="ADK_active_lid_dom_sf"/>
</dbReference>
<dbReference type="CDD" id="cd01428">
    <property type="entry name" value="ADK"/>
    <property type="match status" value="1"/>
</dbReference>
<organism evidence="8 9">
    <name type="scientific">Botryobasidium botryosum (strain FD-172 SS1)</name>
    <dbReference type="NCBI Taxonomy" id="930990"/>
    <lineage>
        <taxon>Eukaryota</taxon>
        <taxon>Fungi</taxon>
        <taxon>Dikarya</taxon>
        <taxon>Basidiomycota</taxon>
        <taxon>Agaricomycotina</taxon>
        <taxon>Agaricomycetes</taxon>
        <taxon>Cantharellales</taxon>
        <taxon>Botryobasidiaceae</taxon>
        <taxon>Botryobasidium</taxon>
    </lineage>
</organism>
<sequence length="340" mass="36860">MSVLIHRYSGTSFHFKLSARSAFAAPMGYWGGLGRPAPSARRMHTSFRHQKAAVLSSADALGGAAVAGGAPLGENSIVRMVMFGKPGAGKGTLSSRLIAKYDINFLSTGDLLRQHIVEGTEVGKIAKEIVASGGLLPDEIMVQVIAGKLSELQGKPWILDGFPRTLGQGKLLDELLKQTESPLSLVVNLDVSDEIILRRITDRWVHLPSGRVYNMSYNRPKVEGLDDVTGEPLVQRPDDNPETFARRLAAFYTSTSPLLQYYGSAPPGELGHPKLVSLAGSTSDEIWPSLERVVCELGLGLRAVPEDVVREVEKEVGERQLESEPEAHREGNSKSGNEKL</sequence>
<keyword evidence="4 5" id="KW-0418">Kinase</keyword>
<dbReference type="InParanoid" id="A0A067M7H4"/>
<dbReference type="InterPro" id="IPR027417">
    <property type="entry name" value="P-loop_NTPase"/>
</dbReference>
<dbReference type="AlphaFoldDB" id="A0A067M7H4"/>
<dbReference type="OrthoDB" id="439792at2759"/>
<name>A0A067M7H4_BOTB1</name>
<keyword evidence="9" id="KW-1185">Reference proteome</keyword>
<dbReference type="HOGENOM" id="CLU_032354_1_1_1"/>
<evidence type="ECO:0000313" key="9">
    <source>
        <dbReference type="Proteomes" id="UP000027195"/>
    </source>
</evidence>
<dbReference type="HAMAP" id="MF_00235">
    <property type="entry name" value="Adenylate_kinase_Adk"/>
    <property type="match status" value="1"/>
</dbReference>
<feature type="domain" description="Adenylate kinase active site lid" evidence="7">
    <location>
        <begin position="203"/>
        <end position="238"/>
    </location>
</feature>
<dbReference type="STRING" id="930990.A0A067M7H4"/>
<proteinExistence type="inferred from homology"/>
<dbReference type="Gene3D" id="3.40.50.300">
    <property type="entry name" value="P-loop containing nucleotide triphosphate hydrolases"/>
    <property type="match status" value="1"/>
</dbReference>
<evidence type="ECO:0000256" key="2">
    <source>
        <dbReference type="ARBA" id="ARBA00022679"/>
    </source>
</evidence>
<dbReference type="PROSITE" id="PS00113">
    <property type="entry name" value="ADENYLATE_KINASE"/>
    <property type="match status" value="1"/>
</dbReference>
<dbReference type="EMBL" id="KL198056">
    <property type="protein sequence ID" value="KDQ11723.1"/>
    <property type="molecule type" value="Genomic_DNA"/>
</dbReference>
<dbReference type="Proteomes" id="UP000027195">
    <property type="component" value="Unassembled WGS sequence"/>
</dbReference>
<dbReference type="PRINTS" id="PR00094">
    <property type="entry name" value="ADENYLTKNASE"/>
</dbReference>
<dbReference type="InterPro" id="IPR000850">
    <property type="entry name" value="Adenylat/UMP-CMP_kin"/>
</dbReference>
<accession>A0A067M7H4</accession>
<comment type="similarity">
    <text evidence="1 5">Belongs to the adenylate kinase family.</text>
</comment>
<dbReference type="InterPro" id="IPR007862">
    <property type="entry name" value="Adenylate_kinase_lid-dom"/>
</dbReference>
<dbReference type="GO" id="GO:0004017">
    <property type="term" value="F:AMP kinase activity"/>
    <property type="evidence" value="ECO:0007669"/>
    <property type="project" value="InterPro"/>
</dbReference>
<dbReference type="NCBIfam" id="TIGR01351">
    <property type="entry name" value="adk"/>
    <property type="match status" value="1"/>
</dbReference>
<dbReference type="Pfam" id="PF00406">
    <property type="entry name" value="ADK"/>
    <property type="match status" value="1"/>
</dbReference>
<protein>
    <recommendedName>
        <fullName evidence="7">Adenylate kinase active site lid domain-containing protein</fullName>
    </recommendedName>
</protein>
<keyword evidence="3" id="KW-0547">Nucleotide-binding</keyword>
<evidence type="ECO:0000256" key="1">
    <source>
        <dbReference type="ARBA" id="ARBA00007220"/>
    </source>
</evidence>
<dbReference type="SUPFAM" id="SSF52540">
    <property type="entry name" value="P-loop containing nucleoside triphosphate hydrolases"/>
    <property type="match status" value="1"/>
</dbReference>
<evidence type="ECO:0000256" key="3">
    <source>
        <dbReference type="ARBA" id="ARBA00022741"/>
    </source>
</evidence>
<evidence type="ECO:0000256" key="5">
    <source>
        <dbReference type="RuleBase" id="RU003330"/>
    </source>
</evidence>
<dbReference type="SUPFAM" id="SSF57774">
    <property type="entry name" value="Microbial and mitochondrial ADK, insert 'zinc finger' domain"/>
    <property type="match status" value="1"/>
</dbReference>
<dbReference type="GO" id="GO:0005524">
    <property type="term" value="F:ATP binding"/>
    <property type="evidence" value="ECO:0007669"/>
    <property type="project" value="InterPro"/>
</dbReference>
<dbReference type="PANTHER" id="PTHR23359">
    <property type="entry name" value="NUCLEOTIDE KINASE"/>
    <property type="match status" value="1"/>
</dbReference>
<dbReference type="Pfam" id="PF05191">
    <property type="entry name" value="ADK_lid"/>
    <property type="match status" value="1"/>
</dbReference>
<evidence type="ECO:0000256" key="4">
    <source>
        <dbReference type="ARBA" id="ARBA00022777"/>
    </source>
</evidence>
<gene>
    <name evidence="8" type="ORF">BOTBODRAFT_35154</name>
</gene>
<keyword evidence="2 5" id="KW-0808">Transferase</keyword>
<evidence type="ECO:0000256" key="6">
    <source>
        <dbReference type="SAM" id="MobiDB-lite"/>
    </source>
</evidence>
<dbReference type="InterPro" id="IPR006259">
    <property type="entry name" value="Adenyl_kin_sub"/>
</dbReference>
<feature type="region of interest" description="Disordered" evidence="6">
    <location>
        <begin position="313"/>
        <end position="340"/>
    </location>
</feature>
<evidence type="ECO:0000259" key="7">
    <source>
        <dbReference type="Pfam" id="PF05191"/>
    </source>
</evidence>
<reference evidence="9" key="1">
    <citation type="journal article" date="2014" name="Proc. Natl. Acad. Sci. U.S.A.">
        <title>Extensive sampling of basidiomycete genomes demonstrates inadequacy of the white-rot/brown-rot paradigm for wood decay fungi.</title>
        <authorList>
            <person name="Riley R."/>
            <person name="Salamov A.A."/>
            <person name="Brown D.W."/>
            <person name="Nagy L.G."/>
            <person name="Floudas D."/>
            <person name="Held B.W."/>
            <person name="Levasseur A."/>
            <person name="Lombard V."/>
            <person name="Morin E."/>
            <person name="Otillar R."/>
            <person name="Lindquist E.A."/>
            <person name="Sun H."/>
            <person name="LaButti K.M."/>
            <person name="Schmutz J."/>
            <person name="Jabbour D."/>
            <person name="Luo H."/>
            <person name="Baker S.E."/>
            <person name="Pisabarro A.G."/>
            <person name="Walton J.D."/>
            <person name="Blanchette R.A."/>
            <person name="Henrissat B."/>
            <person name="Martin F."/>
            <person name="Cullen D."/>
            <person name="Hibbett D.S."/>
            <person name="Grigoriev I.V."/>
        </authorList>
    </citation>
    <scope>NUCLEOTIDE SEQUENCE [LARGE SCALE GENOMIC DNA]</scope>
    <source>
        <strain evidence="9">FD-172 SS1</strain>
    </source>
</reference>
<evidence type="ECO:0000313" key="8">
    <source>
        <dbReference type="EMBL" id="KDQ11723.1"/>
    </source>
</evidence>
<dbReference type="FunFam" id="3.40.50.300:FF:000106">
    <property type="entry name" value="Adenylate kinase mitochondrial"/>
    <property type="match status" value="1"/>
</dbReference>
<dbReference type="InterPro" id="IPR033690">
    <property type="entry name" value="Adenylat_kinase_CS"/>
</dbReference>